<dbReference type="KEGG" id="sper:EW093_07160"/>
<dbReference type="AlphaFoldDB" id="A0A5C1QCY0"/>
<evidence type="ECO:0000313" key="3">
    <source>
        <dbReference type="Proteomes" id="UP000323824"/>
    </source>
</evidence>
<accession>A0A5C1QCY0</accession>
<proteinExistence type="predicted"/>
<dbReference type="OrthoDB" id="9770043at2"/>
<protein>
    <submittedName>
        <fullName evidence="2">PQQ-dependent sugar dehydrogenase</fullName>
    </submittedName>
</protein>
<dbReference type="InterPro" id="IPR011041">
    <property type="entry name" value="Quinoprot_gluc/sorb_DH_b-prop"/>
</dbReference>
<reference evidence="2 3" key="2">
    <citation type="submission" date="2019-09" db="EMBL/GenBank/DDBJ databases">
        <title>Complete Genome Sequence and Methylome Analysis of free living Spirochaetas.</title>
        <authorList>
            <person name="Leshcheva N."/>
            <person name="Mikheeva N."/>
        </authorList>
    </citation>
    <scope>NUCLEOTIDE SEQUENCE [LARGE SCALE GENOMIC DNA]</scope>
    <source>
        <strain evidence="2 3">P</strain>
    </source>
</reference>
<dbReference type="EMBL" id="CP035807">
    <property type="protein sequence ID" value="QEN04486.1"/>
    <property type="molecule type" value="Genomic_DNA"/>
</dbReference>
<dbReference type="Proteomes" id="UP000323824">
    <property type="component" value="Chromosome"/>
</dbReference>
<dbReference type="InterPro" id="IPR012938">
    <property type="entry name" value="Glc/Sorbosone_DH"/>
</dbReference>
<dbReference type="PANTHER" id="PTHR19328:SF75">
    <property type="entry name" value="ALDOSE SUGAR DEHYDROGENASE YLII"/>
    <property type="match status" value="1"/>
</dbReference>
<gene>
    <name evidence="2" type="ORF">EW093_07160</name>
</gene>
<sequence>MSYYLIKELDINLVYPWGMTWIDDSSMLITQKNGQLFLVNTEDETQIEVEHEIPSIQAGQGGLLDITSENDTVWITCSITKNNKYTTAVYRAKLEKNRLTNLELIFEALPYLNSTIHFGSRIEIKGDYIFVTIGERGGGMIAQDTSNVIGSIIRINKDGSIPKDNPYINNKEWIPQLYQIGVRNPQGISLDPVTGDIFISNHGPKGGDFIGPVVKGSNYGWKQVAWGGVNYSGTVVGDGNIWEPGFLKPDYIWVPSIGIGGIKFYSGKSFPKWNNHLLVASLKFKYLSVLFRDGGDFIKEEIVFKDKIGRIRDIEVNQDGEIFLIADEKDSKLYRLLP</sequence>
<evidence type="ECO:0000259" key="1">
    <source>
        <dbReference type="Pfam" id="PF07995"/>
    </source>
</evidence>
<name>A0A5C1QCY0_9SPIO</name>
<dbReference type="Gene3D" id="2.120.10.30">
    <property type="entry name" value="TolB, C-terminal domain"/>
    <property type="match status" value="1"/>
</dbReference>
<organism evidence="2 3">
    <name type="scientific">Thiospirochaeta perfilievii</name>
    <dbReference type="NCBI Taxonomy" id="252967"/>
    <lineage>
        <taxon>Bacteria</taxon>
        <taxon>Pseudomonadati</taxon>
        <taxon>Spirochaetota</taxon>
        <taxon>Spirochaetia</taxon>
        <taxon>Spirochaetales</taxon>
        <taxon>Spirochaetaceae</taxon>
        <taxon>Thiospirochaeta</taxon>
    </lineage>
</organism>
<feature type="domain" description="Glucose/Sorbosone dehydrogenase" evidence="1">
    <location>
        <begin position="15"/>
        <end position="335"/>
    </location>
</feature>
<reference evidence="2 3" key="1">
    <citation type="submission" date="2019-02" db="EMBL/GenBank/DDBJ databases">
        <authorList>
            <person name="Fomenkov A."/>
            <person name="Dubinina G."/>
            <person name="Grabovich M."/>
            <person name="Vincze T."/>
            <person name="Roberts R.J."/>
        </authorList>
    </citation>
    <scope>NUCLEOTIDE SEQUENCE [LARGE SCALE GENOMIC DNA]</scope>
    <source>
        <strain evidence="2 3">P</strain>
    </source>
</reference>
<dbReference type="Pfam" id="PF07995">
    <property type="entry name" value="GSDH"/>
    <property type="match status" value="1"/>
</dbReference>
<dbReference type="RefSeq" id="WP_149567733.1">
    <property type="nucleotide sequence ID" value="NZ_CP035807.1"/>
</dbReference>
<evidence type="ECO:0000313" key="2">
    <source>
        <dbReference type="EMBL" id="QEN04486.1"/>
    </source>
</evidence>
<keyword evidence="3" id="KW-1185">Reference proteome</keyword>
<dbReference type="SUPFAM" id="SSF50952">
    <property type="entry name" value="Soluble quinoprotein glucose dehydrogenase"/>
    <property type="match status" value="1"/>
</dbReference>
<dbReference type="PANTHER" id="PTHR19328">
    <property type="entry name" value="HEDGEHOG-INTERACTING PROTEIN"/>
    <property type="match status" value="1"/>
</dbReference>
<dbReference type="InterPro" id="IPR011042">
    <property type="entry name" value="6-blade_b-propeller_TolB-like"/>
</dbReference>